<dbReference type="InterPro" id="IPR020598">
    <property type="entry name" value="rRNA_Ade_methylase_Trfase_N"/>
</dbReference>
<evidence type="ECO:0000259" key="9">
    <source>
        <dbReference type="SMART" id="SM00650"/>
    </source>
</evidence>
<feature type="domain" description="Ribosomal RNA adenine methylase transferase N-terminal" evidence="9">
    <location>
        <begin position="21"/>
        <end position="188"/>
    </location>
</feature>
<gene>
    <name evidence="7 10" type="primary">rsmA</name>
    <name evidence="7" type="synonym">ksgA</name>
    <name evidence="10" type="ORF">GCM10023092_07370</name>
</gene>
<dbReference type="EC" id="2.1.1.182" evidence="7"/>
<dbReference type="PANTHER" id="PTHR11727">
    <property type="entry name" value="DIMETHYLADENOSINE TRANSFERASE"/>
    <property type="match status" value="1"/>
</dbReference>
<keyword evidence="11" id="KW-1185">Reference proteome</keyword>
<keyword evidence="5 7" id="KW-0949">S-adenosyl-L-methionine</keyword>
<protein>
    <recommendedName>
        <fullName evidence="7">Ribosomal RNA small subunit methyltransferase A</fullName>
        <ecNumber evidence="7">2.1.1.182</ecNumber>
    </recommendedName>
    <alternativeName>
        <fullName evidence="7">16S rRNA (adenine(1518)-N(6)/adenine(1519)-N(6))-dimethyltransferase</fullName>
    </alternativeName>
    <alternativeName>
        <fullName evidence="7">16S rRNA dimethyladenosine transferase</fullName>
    </alternativeName>
    <alternativeName>
        <fullName evidence="7">16S rRNA dimethylase</fullName>
    </alternativeName>
    <alternativeName>
        <fullName evidence="7">S-adenosylmethionine-6-N', N'-adenosyl(rRNA) dimethyltransferase</fullName>
    </alternativeName>
</protein>
<dbReference type="Gene3D" id="3.40.50.150">
    <property type="entry name" value="Vaccinia Virus protein VP39"/>
    <property type="match status" value="1"/>
</dbReference>
<reference evidence="11" key="1">
    <citation type="journal article" date="2019" name="Int. J. Syst. Evol. Microbiol.">
        <title>The Global Catalogue of Microorganisms (GCM) 10K type strain sequencing project: providing services to taxonomists for standard genome sequencing and annotation.</title>
        <authorList>
            <consortium name="The Broad Institute Genomics Platform"/>
            <consortium name="The Broad Institute Genome Sequencing Center for Infectious Disease"/>
            <person name="Wu L."/>
            <person name="Ma J."/>
        </authorList>
    </citation>
    <scope>NUCLEOTIDE SEQUENCE [LARGE SCALE GENOMIC DNA]</scope>
    <source>
        <strain evidence="11">JCM 31921</strain>
    </source>
</reference>
<dbReference type="HAMAP" id="MF_00607">
    <property type="entry name" value="16SrRNA_methyltr_A"/>
    <property type="match status" value="1"/>
</dbReference>
<comment type="similarity">
    <text evidence="7">Belongs to the class I-like SAM-binding methyltransferase superfamily. rRNA adenine N(6)-methyltransferase family. RsmA subfamily.</text>
</comment>
<name>A0ABP8MKT6_9BACT</name>
<dbReference type="Proteomes" id="UP001501410">
    <property type="component" value="Unassembled WGS sequence"/>
</dbReference>
<dbReference type="InterPro" id="IPR011530">
    <property type="entry name" value="rRNA_adenine_dimethylase"/>
</dbReference>
<comment type="catalytic activity">
    <reaction evidence="7">
        <text>adenosine(1518)/adenosine(1519) in 16S rRNA + 4 S-adenosyl-L-methionine = N(6)-dimethyladenosine(1518)/N(6)-dimethyladenosine(1519) in 16S rRNA + 4 S-adenosyl-L-homocysteine + 4 H(+)</text>
        <dbReference type="Rhea" id="RHEA:19609"/>
        <dbReference type="Rhea" id="RHEA-COMP:10232"/>
        <dbReference type="Rhea" id="RHEA-COMP:10233"/>
        <dbReference type="ChEBI" id="CHEBI:15378"/>
        <dbReference type="ChEBI" id="CHEBI:57856"/>
        <dbReference type="ChEBI" id="CHEBI:59789"/>
        <dbReference type="ChEBI" id="CHEBI:74411"/>
        <dbReference type="ChEBI" id="CHEBI:74493"/>
        <dbReference type="EC" id="2.1.1.182"/>
    </reaction>
</comment>
<evidence type="ECO:0000256" key="1">
    <source>
        <dbReference type="ARBA" id="ARBA00022490"/>
    </source>
</evidence>
<dbReference type="InterPro" id="IPR023165">
    <property type="entry name" value="rRNA_Ade_diMease-like_C"/>
</dbReference>
<dbReference type="RefSeq" id="WP_344822802.1">
    <property type="nucleotide sequence ID" value="NZ_BAABEZ010000004.1"/>
</dbReference>
<keyword evidence="3 7" id="KW-0489">Methyltransferase</keyword>
<dbReference type="PROSITE" id="PS01131">
    <property type="entry name" value="RRNA_A_DIMETH"/>
    <property type="match status" value="1"/>
</dbReference>
<evidence type="ECO:0000256" key="4">
    <source>
        <dbReference type="ARBA" id="ARBA00022679"/>
    </source>
</evidence>
<dbReference type="NCBIfam" id="TIGR00755">
    <property type="entry name" value="ksgA"/>
    <property type="match status" value="1"/>
</dbReference>
<feature type="binding site" evidence="7 8">
    <location>
        <position position="62"/>
    </location>
    <ligand>
        <name>S-adenosyl-L-methionine</name>
        <dbReference type="ChEBI" id="CHEBI:59789"/>
    </ligand>
</feature>
<dbReference type="InterPro" id="IPR001737">
    <property type="entry name" value="KsgA/Erm"/>
</dbReference>
<evidence type="ECO:0000313" key="10">
    <source>
        <dbReference type="EMBL" id="GAA4450814.1"/>
    </source>
</evidence>
<feature type="binding site" evidence="7 8">
    <location>
        <position position="86"/>
    </location>
    <ligand>
        <name>S-adenosyl-L-methionine</name>
        <dbReference type="ChEBI" id="CHEBI:59789"/>
    </ligand>
</feature>
<dbReference type="Gene3D" id="1.10.8.100">
    <property type="entry name" value="Ribosomal RNA adenine dimethylase-like, domain 2"/>
    <property type="match status" value="1"/>
</dbReference>
<keyword evidence="1 7" id="KW-0963">Cytoplasm</keyword>
<dbReference type="SUPFAM" id="SSF53335">
    <property type="entry name" value="S-adenosyl-L-methionine-dependent methyltransferases"/>
    <property type="match status" value="1"/>
</dbReference>
<dbReference type="InterPro" id="IPR020596">
    <property type="entry name" value="rRNA_Ade_Mease_Trfase_CS"/>
</dbReference>
<feature type="binding site" evidence="7 8">
    <location>
        <position position="103"/>
    </location>
    <ligand>
        <name>S-adenosyl-L-methionine</name>
        <dbReference type="ChEBI" id="CHEBI:59789"/>
    </ligand>
</feature>
<comment type="subcellular location">
    <subcellularLocation>
        <location evidence="7">Cytoplasm</location>
    </subcellularLocation>
</comment>
<evidence type="ECO:0000256" key="7">
    <source>
        <dbReference type="HAMAP-Rule" id="MF_00607"/>
    </source>
</evidence>
<evidence type="ECO:0000313" key="11">
    <source>
        <dbReference type="Proteomes" id="UP001501410"/>
    </source>
</evidence>
<evidence type="ECO:0000256" key="5">
    <source>
        <dbReference type="ARBA" id="ARBA00022691"/>
    </source>
</evidence>
<dbReference type="PANTHER" id="PTHR11727:SF7">
    <property type="entry name" value="DIMETHYLADENOSINE TRANSFERASE-RELATED"/>
    <property type="match status" value="1"/>
</dbReference>
<dbReference type="InterPro" id="IPR029063">
    <property type="entry name" value="SAM-dependent_MTases_sf"/>
</dbReference>
<evidence type="ECO:0000256" key="6">
    <source>
        <dbReference type="ARBA" id="ARBA00022884"/>
    </source>
</evidence>
<keyword evidence="4 7" id="KW-0808">Transferase</keyword>
<feature type="binding site" evidence="7 8">
    <location>
        <position position="14"/>
    </location>
    <ligand>
        <name>S-adenosyl-L-methionine</name>
        <dbReference type="ChEBI" id="CHEBI:59789"/>
    </ligand>
</feature>
<keyword evidence="2 7" id="KW-0698">rRNA processing</keyword>
<organism evidence="10 11">
    <name type="scientific">Rurimicrobium arvi</name>
    <dbReference type="NCBI Taxonomy" id="2049916"/>
    <lineage>
        <taxon>Bacteria</taxon>
        <taxon>Pseudomonadati</taxon>
        <taxon>Bacteroidota</taxon>
        <taxon>Chitinophagia</taxon>
        <taxon>Chitinophagales</taxon>
        <taxon>Chitinophagaceae</taxon>
        <taxon>Rurimicrobium</taxon>
    </lineage>
</organism>
<comment type="caution">
    <text evidence="10">The sequence shown here is derived from an EMBL/GenBank/DDBJ whole genome shotgun (WGS) entry which is preliminary data.</text>
</comment>
<comment type="function">
    <text evidence="7">Specifically dimethylates two adjacent adenosines (A1518 and A1519) in the loop of a conserved hairpin near the 3'-end of 16S rRNA in the 30S particle. May play a critical role in biogenesis of 30S subunits.</text>
</comment>
<evidence type="ECO:0000256" key="3">
    <source>
        <dbReference type="ARBA" id="ARBA00022603"/>
    </source>
</evidence>
<evidence type="ECO:0000256" key="2">
    <source>
        <dbReference type="ARBA" id="ARBA00022552"/>
    </source>
</evidence>
<accession>A0ABP8MKT6</accession>
<dbReference type="SMART" id="SM00650">
    <property type="entry name" value="rADc"/>
    <property type="match status" value="1"/>
</dbReference>
<keyword evidence="6 7" id="KW-0694">RNA-binding</keyword>
<evidence type="ECO:0000256" key="8">
    <source>
        <dbReference type="PROSITE-ProRule" id="PRU01026"/>
    </source>
</evidence>
<feature type="binding site" evidence="7 8">
    <location>
        <position position="41"/>
    </location>
    <ligand>
        <name>S-adenosyl-L-methionine</name>
        <dbReference type="ChEBI" id="CHEBI:59789"/>
    </ligand>
</feature>
<dbReference type="Pfam" id="PF00398">
    <property type="entry name" value="RrnaAD"/>
    <property type="match status" value="1"/>
</dbReference>
<sequence>MTKPYTLKKSLGQHFLHDENMCRKIVQQLRYQPGAQVLEVGPGGGALSKYLIEESIDYKAVEIDKEKYEYLQHTYPALKGRIILQDILQADIPFAGRFHVIGNFPYNISSPIMFRMLDWQEQVDEIIGMFQKEVAQRIAAGPGSKMYGILSVLTQAYFSVEYLFDVPPGCFTPPPKVMSGVLHCANLNNPFAIKNFPKFKQMVKMAFGQRRKTLRNALKGFIPVQDVEKELMDKRAEQLTVAQFVALYKRFFEANG</sequence>
<dbReference type="EMBL" id="BAABEZ010000004">
    <property type="protein sequence ID" value="GAA4450814.1"/>
    <property type="molecule type" value="Genomic_DNA"/>
</dbReference>
<feature type="binding site" evidence="7 8">
    <location>
        <position position="16"/>
    </location>
    <ligand>
        <name>S-adenosyl-L-methionine</name>
        <dbReference type="ChEBI" id="CHEBI:59789"/>
    </ligand>
</feature>
<proteinExistence type="inferred from homology"/>
<dbReference type="PROSITE" id="PS51689">
    <property type="entry name" value="SAM_RNA_A_N6_MT"/>
    <property type="match status" value="1"/>
</dbReference>